<gene>
    <name evidence="12" type="primary">galM</name>
    <name evidence="12" type="ORF">CAG72_16920</name>
</gene>
<comment type="caution">
    <text evidence="12">The sequence shown here is derived from an EMBL/GenBank/DDBJ whole genome shotgun (WGS) entry which is preliminary data.</text>
</comment>
<sequence length="356" mass="38746">MLSDDYLQQLTASLTSDAACDGQPARVFTLSNGNGLTATFMDMGATWLSCTLPLRCGRREVLLGCRTLTDYQRQTAYLGATVGRFANRIGNSRFSRNGKVFSLLANEKTHCLHGGPHGFDKQRWQADQCSDSSIRFSLSSPAGDQGFPGHLTLSVTVSLNESNQVIFDYLAQADEDTPVNLTNHAYFNLSGAESGSDCLAHRLTVNAQRYAVTDSEMIPTGELRAVAGTGFDFGKGKPVRQDLLLDADQQLAGGYDHAFVLNDEAIGSGTAVELISGDERVSMTVMTTKPAVQIYSGNALAGTPGRDGCYQQYQGIAIETQYLPDSPNHPEWHFSDAWLIAGDSYQHTTCYQFDFE</sequence>
<feature type="binding site" evidence="11">
    <location>
        <begin position="184"/>
        <end position="186"/>
    </location>
    <ligand>
        <name>beta-D-galactose</name>
        <dbReference type="ChEBI" id="CHEBI:27667"/>
    </ligand>
</feature>
<dbReference type="InterPro" id="IPR015443">
    <property type="entry name" value="Aldose_1-epimerase"/>
</dbReference>
<comment type="pathway">
    <text evidence="2 8">Carbohydrate metabolism; hexose metabolism.</text>
</comment>
<dbReference type="EMBL" id="WXWW01000243">
    <property type="protein sequence ID" value="NAW66877.1"/>
    <property type="molecule type" value="Genomic_DNA"/>
</dbReference>
<evidence type="ECO:0000256" key="2">
    <source>
        <dbReference type="ARBA" id="ARBA00005028"/>
    </source>
</evidence>
<name>A0A7X4WED7_9GAMM</name>
<dbReference type="Pfam" id="PF01263">
    <property type="entry name" value="Aldose_epim"/>
    <property type="match status" value="1"/>
</dbReference>
<keyword evidence="7 8" id="KW-0119">Carbohydrate metabolism</keyword>
<evidence type="ECO:0000256" key="3">
    <source>
        <dbReference type="ARBA" id="ARBA00006206"/>
    </source>
</evidence>
<reference evidence="12 13" key="1">
    <citation type="submission" date="2017-05" db="EMBL/GenBank/DDBJ databases">
        <title>High clonality and local adaptation shapes Vibrionaceae linages within an endangered oasis.</title>
        <authorList>
            <person name="Vazquez-Rosas-Landa M."/>
        </authorList>
    </citation>
    <scope>NUCLEOTIDE SEQUENCE [LARGE SCALE GENOMIC DNA]</scope>
    <source>
        <strain evidence="12 13">P46_P4S1P180</strain>
    </source>
</reference>
<dbReference type="InterPro" id="IPR013458">
    <property type="entry name" value="Ald_epimerase_bac"/>
</dbReference>
<dbReference type="GO" id="GO:0006006">
    <property type="term" value="P:glucose metabolic process"/>
    <property type="evidence" value="ECO:0007669"/>
    <property type="project" value="TreeGrafter"/>
</dbReference>
<dbReference type="AlphaFoldDB" id="A0A7X4WED7"/>
<keyword evidence="6 8" id="KW-0413">Isomerase</keyword>
<evidence type="ECO:0000256" key="1">
    <source>
        <dbReference type="ARBA" id="ARBA00001614"/>
    </source>
</evidence>
<comment type="catalytic activity">
    <reaction evidence="1 8">
        <text>alpha-D-glucose = beta-D-glucose</text>
        <dbReference type="Rhea" id="RHEA:10264"/>
        <dbReference type="ChEBI" id="CHEBI:15903"/>
        <dbReference type="ChEBI" id="CHEBI:17925"/>
        <dbReference type="EC" id="5.1.3.3"/>
    </reaction>
</comment>
<dbReference type="PANTHER" id="PTHR10091:SF0">
    <property type="entry name" value="GALACTOSE MUTAROTASE"/>
    <property type="match status" value="1"/>
</dbReference>
<evidence type="ECO:0000313" key="12">
    <source>
        <dbReference type="EMBL" id="NAW66877.1"/>
    </source>
</evidence>
<dbReference type="InterPro" id="IPR047215">
    <property type="entry name" value="Galactose_mutarotase-like"/>
</dbReference>
<evidence type="ECO:0000256" key="4">
    <source>
        <dbReference type="ARBA" id="ARBA00013185"/>
    </source>
</evidence>
<evidence type="ECO:0000256" key="9">
    <source>
        <dbReference type="PIRSR" id="PIRSR005096-1"/>
    </source>
</evidence>
<feature type="binding site" evidence="11">
    <location>
        <begin position="87"/>
        <end position="88"/>
    </location>
    <ligand>
        <name>beta-D-galactose</name>
        <dbReference type="ChEBI" id="CHEBI:27667"/>
    </ligand>
</feature>
<feature type="active site" description="Proton acceptor" evidence="9">
    <location>
        <position position="319"/>
    </location>
</feature>
<dbReference type="InterPro" id="IPR014718">
    <property type="entry name" value="GH-type_carb-bd"/>
</dbReference>
<accession>A0A7X4WED7</accession>
<dbReference type="Proteomes" id="UP000465712">
    <property type="component" value="Unassembled WGS sequence"/>
</dbReference>
<dbReference type="GO" id="GO:0030246">
    <property type="term" value="F:carbohydrate binding"/>
    <property type="evidence" value="ECO:0007669"/>
    <property type="project" value="InterPro"/>
</dbReference>
<dbReference type="InterPro" id="IPR011013">
    <property type="entry name" value="Gal_mutarotase_sf_dom"/>
</dbReference>
<dbReference type="CDD" id="cd09019">
    <property type="entry name" value="galactose_mutarotase_like"/>
    <property type="match status" value="1"/>
</dbReference>
<organism evidence="12 13">
    <name type="scientific">Photobacterium halotolerans</name>
    <dbReference type="NCBI Taxonomy" id="265726"/>
    <lineage>
        <taxon>Bacteria</taxon>
        <taxon>Pseudomonadati</taxon>
        <taxon>Pseudomonadota</taxon>
        <taxon>Gammaproteobacteria</taxon>
        <taxon>Vibrionales</taxon>
        <taxon>Vibrionaceae</taxon>
        <taxon>Photobacterium</taxon>
    </lineage>
</organism>
<comment type="similarity">
    <text evidence="3 8">Belongs to the aldose epimerase family.</text>
</comment>
<dbReference type="NCBIfam" id="TIGR02636">
    <property type="entry name" value="galM_Leloir"/>
    <property type="match status" value="1"/>
</dbReference>
<feature type="active site" description="Proton donor" evidence="9">
    <location>
        <position position="184"/>
    </location>
</feature>
<evidence type="ECO:0000256" key="6">
    <source>
        <dbReference type="ARBA" id="ARBA00023235"/>
    </source>
</evidence>
<dbReference type="InterPro" id="IPR008183">
    <property type="entry name" value="Aldose_1/G6P_1-epimerase"/>
</dbReference>
<evidence type="ECO:0000256" key="8">
    <source>
        <dbReference type="PIRNR" id="PIRNR005096"/>
    </source>
</evidence>
<evidence type="ECO:0000313" key="13">
    <source>
        <dbReference type="Proteomes" id="UP000465712"/>
    </source>
</evidence>
<evidence type="ECO:0000256" key="11">
    <source>
        <dbReference type="PIRSR" id="PIRSR005096-3"/>
    </source>
</evidence>
<dbReference type="GO" id="GO:0033499">
    <property type="term" value="P:galactose catabolic process via UDP-galactose, Leloir pathway"/>
    <property type="evidence" value="ECO:0007669"/>
    <property type="project" value="TreeGrafter"/>
</dbReference>
<dbReference type="EC" id="5.1.3.3" evidence="4 8"/>
<feature type="binding site" evidence="10">
    <location>
        <position position="256"/>
    </location>
    <ligand>
        <name>beta-D-galactose</name>
        <dbReference type="ChEBI" id="CHEBI:27667"/>
    </ligand>
</feature>
<dbReference type="InterPro" id="IPR018052">
    <property type="entry name" value="Ald1_epimerase_CS"/>
</dbReference>
<protein>
    <recommendedName>
        <fullName evidence="5 8">Aldose 1-epimerase</fullName>
        <ecNumber evidence="4 8">5.1.3.3</ecNumber>
    </recommendedName>
</protein>
<dbReference type="SUPFAM" id="SSF74650">
    <property type="entry name" value="Galactose mutarotase-like"/>
    <property type="match status" value="1"/>
</dbReference>
<evidence type="ECO:0000256" key="10">
    <source>
        <dbReference type="PIRSR" id="PIRSR005096-2"/>
    </source>
</evidence>
<dbReference type="PANTHER" id="PTHR10091">
    <property type="entry name" value="ALDOSE-1-EPIMERASE"/>
    <property type="match status" value="1"/>
</dbReference>
<dbReference type="UniPathway" id="UPA00242"/>
<dbReference type="PIRSF" id="PIRSF005096">
    <property type="entry name" value="GALM"/>
    <property type="match status" value="1"/>
</dbReference>
<dbReference type="GO" id="GO:0004034">
    <property type="term" value="F:aldose 1-epimerase activity"/>
    <property type="evidence" value="ECO:0007669"/>
    <property type="project" value="UniProtKB-EC"/>
</dbReference>
<dbReference type="GO" id="GO:0005737">
    <property type="term" value="C:cytoplasm"/>
    <property type="evidence" value="ECO:0007669"/>
    <property type="project" value="TreeGrafter"/>
</dbReference>
<dbReference type="Gene3D" id="2.70.98.10">
    <property type="match status" value="1"/>
</dbReference>
<evidence type="ECO:0000256" key="7">
    <source>
        <dbReference type="ARBA" id="ARBA00023277"/>
    </source>
</evidence>
<dbReference type="RefSeq" id="WP_161446356.1">
    <property type="nucleotide sequence ID" value="NZ_WXWW01000243.1"/>
</dbReference>
<proteinExistence type="inferred from homology"/>
<dbReference type="NCBIfam" id="NF008277">
    <property type="entry name" value="PRK11055.1"/>
    <property type="match status" value="1"/>
</dbReference>
<evidence type="ECO:0000256" key="5">
    <source>
        <dbReference type="ARBA" id="ARBA00014165"/>
    </source>
</evidence>
<dbReference type="PROSITE" id="PS00545">
    <property type="entry name" value="ALDOSE_1_EPIMERASE"/>
    <property type="match status" value="1"/>
</dbReference>